<keyword evidence="4" id="KW-0234">DNA repair</keyword>
<evidence type="ECO:0000256" key="6">
    <source>
        <dbReference type="SAM" id="MobiDB-lite"/>
    </source>
</evidence>
<evidence type="ECO:0000313" key="8">
    <source>
        <dbReference type="Proteomes" id="UP000288805"/>
    </source>
</evidence>
<dbReference type="InterPro" id="IPR003021">
    <property type="entry name" value="Rad1_Rec1_Rad17"/>
</dbReference>
<evidence type="ECO:0000256" key="3">
    <source>
        <dbReference type="ARBA" id="ARBA00022763"/>
    </source>
</evidence>
<feature type="region of interest" description="Disordered" evidence="6">
    <location>
        <begin position="253"/>
        <end position="277"/>
    </location>
</feature>
<comment type="caution">
    <text evidence="7">The sequence shown here is derived from an EMBL/GenBank/DDBJ whole genome shotgun (WGS) entry which is preliminary data.</text>
</comment>
<dbReference type="Gene3D" id="3.70.10.10">
    <property type="match status" value="1"/>
</dbReference>
<protein>
    <submittedName>
        <fullName evidence="7">Nuclear pore complex protein NUP54</fullName>
    </submittedName>
</protein>
<evidence type="ECO:0000256" key="4">
    <source>
        <dbReference type="ARBA" id="ARBA00023204"/>
    </source>
</evidence>
<keyword evidence="5" id="KW-0539">Nucleus</keyword>
<dbReference type="GO" id="GO:0000077">
    <property type="term" value="P:DNA damage checkpoint signaling"/>
    <property type="evidence" value="ECO:0007669"/>
    <property type="project" value="InterPro"/>
</dbReference>
<proteinExistence type="inferred from homology"/>
<dbReference type="GO" id="GO:0005634">
    <property type="term" value="C:nucleus"/>
    <property type="evidence" value="ECO:0007669"/>
    <property type="project" value="UniProtKB-SubCell"/>
</dbReference>
<dbReference type="GO" id="GO:0006281">
    <property type="term" value="P:DNA repair"/>
    <property type="evidence" value="ECO:0007669"/>
    <property type="project" value="UniProtKB-KW"/>
</dbReference>
<accession>A0A438I432</accession>
<dbReference type="Proteomes" id="UP000288805">
    <property type="component" value="Unassembled WGS sequence"/>
</dbReference>
<dbReference type="PANTHER" id="PTHR10870:SF0">
    <property type="entry name" value="CELL CYCLE CHECKPOINT PROTEIN RAD1"/>
    <property type="match status" value="1"/>
</dbReference>
<comment type="similarity">
    <text evidence="2">Belongs to the rad1 family.</text>
</comment>
<organism evidence="7 8">
    <name type="scientific">Vitis vinifera</name>
    <name type="common">Grape</name>
    <dbReference type="NCBI Taxonomy" id="29760"/>
    <lineage>
        <taxon>Eukaryota</taxon>
        <taxon>Viridiplantae</taxon>
        <taxon>Streptophyta</taxon>
        <taxon>Embryophyta</taxon>
        <taxon>Tracheophyta</taxon>
        <taxon>Spermatophyta</taxon>
        <taxon>Magnoliopsida</taxon>
        <taxon>eudicotyledons</taxon>
        <taxon>Gunneridae</taxon>
        <taxon>Pentapetalae</taxon>
        <taxon>rosids</taxon>
        <taxon>Vitales</taxon>
        <taxon>Vitaceae</taxon>
        <taxon>Viteae</taxon>
        <taxon>Vitis</taxon>
    </lineage>
</organism>
<dbReference type="PANTHER" id="PTHR10870">
    <property type="entry name" value="CELL CYCLE CHECKPOINT PROTEIN RAD1"/>
    <property type="match status" value="1"/>
</dbReference>
<evidence type="ECO:0000313" key="7">
    <source>
        <dbReference type="EMBL" id="RVW91466.1"/>
    </source>
</evidence>
<dbReference type="EMBL" id="QGNW01000145">
    <property type="protein sequence ID" value="RVW91466.1"/>
    <property type="molecule type" value="Genomic_DNA"/>
</dbReference>
<name>A0A438I432_VITVI</name>
<evidence type="ECO:0000256" key="1">
    <source>
        <dbReference type="ARBA" id="ARBA00004123"/>
    </source>
</evidence>
<gene>
    <name evidence="7" type="primary">NUP54_1</name>
    <name evidence="7" type="ORF">CK203_038604</name>
</gene>
<keyword evidence="3" id="KW-0227">DNA damage</keyword>
<evidence type="ECO:0000256" key="5">
    <source>
        <dbReference type="ARBA" id="ARBA00023242"/>
    </source>
</evidence>
<sequence>MSASQLTTQMASVAPLPLSLADHGIKTIVEVYKDEPRNPKYAFKHFYLVLKGSLDMQLFLKSVDSMDACIYGEIRTRIPDTISWDYNFEHAGSTPLSFTLNSTALKEAINDLEWPGSSIQITLEPIPPSITFRGEGHGDLQIDFIYYVNTDLLIAVHSDHRVSYRHKYKFIRATTSNIPSSVTRDNRGSKLTIGESGDHLTRAAKRAVLQGVLDQKIHFKAYSKVFHLILFKETLLLPTHLATRREYAIGGEQGDDADKSLAPPNATKATQSALLAT</sequence>
<evidence type="ECO:0000256" key="2">
    <source>
        <dbReference type="ARBA" id="ARBA00010991"/>
    </source>
</evidence>
<comment type="subcellular location">
    <subcellularLocation>
        <location evidence="1">Nucleus</location>
    </subcellularLocation>
</comment>
<dbReference type="AlphaFoldDB" id="A0A438I432"/>
<feature type="compositionally biased region" description="Polar residues" evidence="6">
    <location>
        <begin position="267"/>
        <end position="277"/>
    </location>
</feature>
<reference evidence="7 8" key="1">
    <citation type="journal article" date="2018" name="PLoS Genet.">
        <title>Population sequencing reveals clonal diversity and ancestral inbreeding in the grapevine cultivar Chardonnay.</title>
        <authorList>
            <person name="Roach M.J."/>
            <person name="Johnson D.L."/>
            <person name="Bohlmann J."/>
            <person name="van Vuuren H.J."/>
            <person name="Jones S.J."/>
            <person name="Pretorius I.S."/>
            <person name="Schmidt S.A."/>
            <person name="Borneman A.R."/>
        </authorList>
    </citation>
    <scope>NUCLEOTIDE SEQUENCE [LARGE SCALE GENOMIC DNA]</scope>
    <source>
        <strain evidence="8">cv. Chardonnay</strain>
        <tissue evidence="7">Leaf</tissue>
    </source>
</reference>